<evidence type="ECO:0000256" key="6">
    <source>
        <dbReference type="SAM" id="Phobius"/>
    </source>
</evidence>
<dbReference type="AlphaFoldDB" id="A0AA48HVS2"/>
<dbReference type="Pfam" id="PF12704">
    <property type="entry name" value="MacB_PCD"/>
    <property type="match status" value="1"/>
</dbReference>
<feature type="transmembrane region" description="Helical" evidence="6">
    <location>
        <begin position="319"/>
        <end position="341"/>
    </location>
</feature>
<proteinExistence type="predicted"/>
<dbReference type="InterPro" id="IPR003838">
    <property type="entry name" value="ABC3_permease_C"/>
</dbReference>
<keyword evidence="10" id="KW-1185">Reference proteome</keyword>
<evidence type="ECO:0000256" key="4">
    <source>
        <dbReference type="ARBA" id="ARBA00022989"/>
    </source>
</evidence>
<keyword evidence="2" id="KW-1003">Cell membrane</keyword>
<evidence type="ECO:0000313" key="9">
    <source>
        <dbReference type="EMBL" id="BDX05470.1"/>
    </source>
</evidence>
<dbReference type="PANTHER" id="PTHR30572">
    <property type="entry name" value="MEMBRANE COMPONENT OF TRANSPORTER-RELATED"/>
    <property type="match status" value="1"/>
</dbReference>
<protein>
    <submittedName>
        <fullName evidence="9">ABC transporter ATP-binding protein</fullName>
    </submittedName>
</protein>
<evidence type="ECO:0000313" key="10">
    <source>
        <dbReference type="Proteomes" id="UP001333710"/>
    </source>
</evidence>
<evidence type="ECO:0000256" key="5">
    <source>
        <dbReference type="ARBA" id="ARBA00023136"/>
    </source>
</evidence>
<reference evidence="9" key="1">
    <citation type="submission" date="2023-01" db="EMBL/GenBank/DDBJ databases">
        <title>Complete genome sequence of Planctobacterium marinum strain Dej080120_11.</title>
        <authorList>
            <person name="Ueki S."/>
            <person name="Maruyama F."/>
        </authorList>
    </citation>
    <scope>NUCLEOTIDE SEQUENCE</scope>
    <source>
        <strain evidence="9">Dej080120_11</strain>
    </source>
</reference>
<organism evidence="9 10">
    <name type="scientific">Planctobacterium marinum</name>
    <dbReference type="NCBI Taxonomy" id="1631968"/>
    <lineage>
        <taxon>Bacteria</taxon>
        <taxon>Pseudomonadati</taxon>
        <taxon>Pseudomonadota</taxon>
        <taxon>Gammaproteobacteria</taxon>
        <taxon>Alteromonadales</taxon>
        <taxon>Alteromonadaceae</taxon>
        <taxon>Planctobacterium</taxon>
    </lineage>
</organism>
<dbReference type="InterPro" id="IPR050250">
    <property type="entry name" value="Macrolide_Exporter_MacB"/>
</dbReference>
<evidence type="ECO:0000256" key="3">
    <source>
        <dbReference type="ARBA" id="ARBA00022692"/>
    </source>
</evidence>
<dbReference type="KEGG" id="pmaw:MACH26_09910"/>
<sequence length="452" mass="51278">MFRYNLTLALASLQQRPGLTFLVILTIAIGLSLYTTVQTMAYHSSSVPVAHKSMNLFSVQMDNRELAAELITEQMRMVNSTYKDAMNLRQWQLDGVTSSINWNSNGVINVEDNRVPAIRSEILATDSQFFTMFETPFLFGSGWSPSEDRNSAAVIVLSRAMNDRLFGGENSVGKILRINTLNLKVVGVMADWTITRRFYDRSFMPGYLHEFFVPFQFALDNDLPRNANFNCWSTEAQQAGQFRTQNLQQLLSSECTWVSLWAEIPDRSVEAYRAQVGNYIAAQKELGRFPREPQYYVTDLQHQVNYHGSRNGYINTLKMISLLFFAVCLLNAVSILLAKFIRRSREVSLRRALGARKSTIIYQYVLEVSLLGAMGGMLGILLSKVGLWGMLNIRLYAVDYTVTAESIAHQYQLNWLLIGEAFFTSIVCALVVSMYPIWRVCNISPATQLKAE</sequence>
<dbReference type="Proteomes" id="UP001333710">
    <property type="component" value="Chromosome"/>
</dbReference>
<keyword evidence="9" id="KW-0067">ATP-binding</keyword>
<name>A0AA48HVS2_9ALTE</name>
<keyword evidence="9" id="KW-0547">Nucleotide-binding</keyword>
<dbReference type="InterPro" id="IPR025857">
    <property type="entry name" value="MacB_PCD"/>
</dbReference>
<dbReference type="PANTHER" id="PTHR30572:SF18">
    <property type="entry name" value="ABC-TYPE MACROLIDE FAMILY EXPORT SYSTEM PERMEASE COMPONENT 2"/>
    <property type="match status" value="1"/>
</dbReference>
<feature type="domain" description="ABC3 transporter permease C-terminal" evidence="7">
    <location>
        <begin position="319"/>
        <end position="445"/>
    </location>
</feature>
<accession>A0AA48HVS2</accession>
<evidence type="ECO:0000259" key="8">
    <source>
        <dbReference type="Pfam" id="PF12704"/>
    </source>
</evidence>
<gene>
    <name evidence="9" type="primary">ybjZ_1</name>
    <name evidence="9" type="ORF">MACH26_09910</name>
</gene>
<dbReference type="Pfam" id="PF02687">
    <property type="entry name" value="FtsX"/>
    <property type="match status" value="1"/>
</dbReference>
<feature type="transmembrane region" description="Helical" evidence="6">
    <location>
        <begin position="21"/>
        <end position="42"/>
    </location>
</feature>
<evidence type="ECO:0000256" key="1">
    <source>
        <dbReference type="ARBA" id="ARBA00004651"/>
    </source>
</evidence>
<keyword evidence="3 6" id="KW-0812">Transmembrane</keyword>
<evidence type="ECO:0000256" key="2">
    <source>
        <dbReference type="ARBA" id="ARBA00022475"/>
    </source>
</evidence>
<dbReference type="GO" id="GO:0005524">
    <property type="term" value="F:ATP binding"/>
    <property type="evidence" value="ECO:0007669"/>
    <property type="project" value="UniProtKB-KW"/>
</dbReference>
<feature type="domain" description="MacB-like periplasmic core" evidence="8">
    <location>
        <begin position="20"/>
        <end position="216"/>
    </location>
</feature>
<dbReference type="EMBL" id="AP027272">
    <property type="protein sequence ID" value="BDX05470.1"/>
    <property type="molecule type" value="Genomic_DNA"/>
</dbReference>
<dbReference type="RefSeq" id="WP_338291446.1">
    <property type="nucleotide sequence ID" value="NZ_AP027272.1"/>
</dbReference>
<evidence type="ECO:0000259" key="7">
    <source>
        <dbReference type="Pfam" id="PF02687"/>
    </source>
</evidence>
<comment type="subcellular location">
    <subcellularLocation>
        <location evidence="1">Cell membrane</location>
        <topology evidence="1">Multi-pass membrane protein</topology>
    </subcellularLocation>
</comment>
<feature type="transmembrane region" description="Helical" evidence="6">
    <location>
        <begin position="361"/>
        <end position="382"/>
    </location>
</feature>
<keyword evidence="5 6" id="KW-0472">Membrane</keyword>
<keyword evidence="4 6" id="KW-1133">Transmembrane helix</keyword>
<feature type="transmembrane region" description="Helical" evidence="6">
    <location>
        <begin position="415"/>
        <end position="438"/>
    </location>
</feature>
<dbReference type="GO" id="GO:0022857">
    <property type="term" value="F:transmembrane transporter activity"/>
    <property type="evidence" value="ECO:0007669"/>
    <property type="project" value="TreeGrafter"/>
</dbReference>
<dbReference type="GO" id="GO:0005886">
    <property type="term" value="C:plasma membrane"/>
    <property type="evidence" value="ECO:0007669"/>
    <property type="project" value="UniProtKB-SubCell"/>
</dbReference>